<dbReference type="PANTHER" id="PTHR31627:SF14">
    <property type="entry name" value="SERPENTINE RECEPTOR, CLASS T-RELATED"/>
    <property type="match status" value="1"/>
</dbReference>
<feature type="non-terminal residue" evidence="2">
    <location>
        <position position="297"/>
    </location>
</feature>
<dbReference type="InterPro" id="IPR019426">
    <property type="entry name" value="7TM_GPCR_serpentine_rcpt_Srv"/>
</dbReference>
<feature type="transmembrane region" description="Helical" evidence="1">
    <location>
        <begin position="225"/>
        <end position="254"/>
    </location>
</feature>
<name>A0AAN5D3F1_9BILA</name>
<organism evidence="2 3">
    <name type="scientific">Pristionchus mayeri</name>
    <dbReference type="NCBI Taxonomy" id="1317129"/>
    <lineage>
        <taxon>Eukaryota</taxon>
        <taxon>Metazoa</taxon>
        <taxon>Ecdysozoa</taxon>
        <taxon>Nematoda</taxon>
        <taxon>Chromadorea</taxon>
        <taxon>Rhabditida</taxon>
        <taxon>Rhabditina</taxon>
        <taxon>Diplogasteromorpha</taxon>
        <taxon>Diplogasteroidea</taxon>
        <taxon>Neodiplogasteridae</taxon>
        <taxon>Pristionchus</taxon>
    </lineage>
</organism>
<dbReference type="SUPFAM" id="SSF81321">
    <property type="entry name" value="Family A G protein-coupled receptor-like"/>
    <property type="match status" value="1"/>
</dbReference>
<feature type="transmembrane region" description="Helical" evidence="1">
    <location>
        <begin position="125"/>
        <end position="151"/>
    </location>
</feature>
<gene>
    <name evidence="2" type="ORF">PMAYCL1PPCAC_26033</name>
</gene>
<reference evidence="3" key="1">
    <citation type="submission" date="2022-10" db="EMBL/GenBank/DDBJ databases">
        <title>Genome assembly of Pristionchus species.</title>
        <authorList>
            <person name="Yoshida K."/>
            <person name="Sommer R.J."/>
        </authorList>
    </citation>
    <scope>NUCLEOTIDE SEQUENCE [LARGE SCALE GENOMIC DNA]</scope>
    <source>
        <strain evidence="3">RS5460</strain>
    </source>
</reference>
<dbReference type="AlphaFoldDB" id="A0AAN5D3F1"/>
<proteinExistence type="predicted"/>
<keyword evidence="1" id="KW-0812">Transmembrane</keyword>
<keyword evidence="1" id="KW-1133">Transmembrane helix</keyword>
<dbReference type="Gene3D" id="1.20.1070.10">
    <property type="entry name" value="Rhodopsin 7-helix transmembrane proteins"/>
    <property type="match status" value="1"/>
</dbReference>
<dbReference type="PANTHER" id="PTHR31627">
    <property type="entry name" value="SERPENTINE RECEPTOR CLASS GAMMA-RELATED"/>
    <property type="match status" value="1"/>
</dbReference>
<protein>
    <recommendedName>
        <fullName evidence="4">Serpentine receptor class gamma</fullName>
    </recommendedName>
</protein>
<comment type="caution">
    <text evidence="2">The sequence shown here is derived from an EMBL/GenBank/DDBJ whole genome shotgun (WGS) entry which is preliminary data.</text>
</comment>
<evidence type="ECO:0008006" key="4">
    <source>
        <dbReference type="Google" id="ProtNLM"/>
    </source>
</evidence>
<evidence type="ECO:0000256" key="1">
    <source>
        <dbReference type="SAM" id="Phobius"/>
    </source>
</evidence>
<dbReference type="Proteomes" id="UP001328107">
    <property type="component" value="Unassembled WGS sequence"/>
</dbReference>
<dbReference type="EMBL" id="BTRK01000005">
    <property type="protein sequence ID" value="GMR55838.1"/>
    <property type="molecule type" value="Genomic_DNA"/>
</dbReference>
<feature type="transmembrane region" description="Helical" evidence="1">
    <location>
        <begin position="266"/>
        <end position="285"/>
    </location>
</feature>
<keyword evidence="3" id="KW-1185">Reference proteome</keyword>
<feature type="transmembrane region" description="Helical" evidence="1">
    <location>
        <begin position="181"/>
        <end position="205"/>
    </location>
</feature>
<evidence type="ECO:0000313" key="2">
    <source>
        <dbReference type="EMBL" id="GMR55838.1"/>
    </source>
</evidence>
<feature type="transmembrane region" description="Helical" evidence="1">
    <location>
        <begin position="12"/>
        <end position="32"/>
    </location>
</feature>
<dbReference type="InterPro" id="IPR051119">
    <property type="entry name" value="Nematode_SR-like"/>
</dbReference>
<evidence type="ECO:0000313" key="3">
    <source>
        <dbReference type="Proteomes" id="UP001328107"/>
    </source>
</evidence>
<keyword evidence="1" id="KW-0472">Membrane</keyword>
<accession>A0AAN5D3F1</accession>
<dbReference type="Pfam" id="PF10323">
    <property type="entry name" value="7TM_GPCR_Srv"/>
    <property type="match status" value="1"/>
</dbReference>
<sequence>MSFTEMPLYHYIAMAIGWPSKLLYILMIISVVKHRQKNLLLRSSFFNTVLAEVNSRMYPLFYVEFLMRTRKFGYLQMFEKQTNSFLVEAVFFGHNSLRYVVVLGFLPVAFNRFSAIHNPMTYGKLWTLPFTLLLVSCCWVGGLAIAAPIYLYPGTNFSYLPNRYGRLTLAAGDDVLNYDSISAICTVSSVFGICSVVYIISFASYRRAFSKTEPFHSSQKLNDNFLLLLSSLLTFTTLSLDVCINIIQTIAVAVNNGPIINLTFDLWFVTTELMCISQPWCLLCTNRTVRRYLLRCV</sequence>